<dbReference type="FunFam" id="3.40.50.300:FF:000216">
    <property type="entry name" value="Type VII secretion ATPase EccA"/>
    <property type="match status" value="1"/>
</dbReference>
<sequence>MMVNTEGRERIQVTIQPSKKEPPLRNTEYYLFAEEHYALQKAEKSLSKMIGVTQVKEFIREMYALVYVNQCRGKLNLEAAQQNLHMMFIGNPGTGKTTVARILAQMLKDMNILEKGHFIEAERADLVGEYIGQTAQKTRDLIKKASGGVLFIDEAYSLARGGEKDFGREAVDALVKAMEDHQHTFILILAGYPAEMKKFLRLNPGLPSRFPNILHFQDFTNEQLLDLFKRMVKERDYECTDQLTKKVAAHFQVRTLENTKSFNGRYVRNMIEKIIRRQALRLLKEGKIDKQSLVTLEAGDFVEEEQRENHKGGSL</sequence>
<dbReference type="Pfam" id="PF17866">
    <property type="entry name" value="AAA_lid_6"/>
    <property type="match status" value="1"/>
</dbReference>
<proteinExistence type="inferred from homology"/>
<evidence type="ECO:0000313" key="5">
    <source>
        <dbReference type="EMBL" id="SFE37469.1"/>
    </source>
</evidence>
<dbReference type="SUPFAM" id="SSF52540">
    <property type="entry name" value="P-loop containing nucleoside triphosphate hydrolases"/>
    <property type="match status" value="1"/>
</dbReference>
<evidence type="ECO:0000256" key="2">
    <source>
        <dbReference type="ARBA" id="ARBA00022741"/>
    </source>
</evidence>
<dbReference type="PRINTS" id="PR00819">
    <property type="entry name" value="CBXCFQXSUPER"/>
</dbReference>
<evidence type="ECO:0000256" key="3">
    <source>
        <dbReference type="ARBA" id="ARBA00022840"/>
    </source>
</evidence>
<dbReference type="GO" id="GO:0005524">
    <property type="term" value="F:ATP binding"/>
    <property type="evidence" value="ECO:0007669"/>
    <property type="project" value="UniProtKB-KW"/>
</dbReference>
<dbReference type="SMART" id="SM00382">
    <property type="entry name" value="AAA"/>
    <property type="match status" value="1"/>
</dbReference>
<dbReference type="PANTHER" id="PTHR43392">
    <property type="entry name" value="AAA-TYPE ATPASE FAMILY PROTEIN / ANKYRIN REPEAT FAMILY PROTEIN"/>
    <property type="match status" value="1"/>
</dbReference>
<dbReference type="PANTHER" id="PTHR43392:SF2">
    <property type="entry name" value="AAA-TYPE ATPASE FAMILY PROTEIN _ ANKYRIN REPEAT FAMILY PROTEIN"/>
    <property type="match status" value="1"/>
</dbReference>
<dbReference type="GO" id="GO:0016887">
    <property type="term" value="F:ATP hydrolysis activity"/>
    <property type="evidence" value="ECO:0007669"/>
    <property type="project" value="InterPro"/>
</dbReference>
<dbReference type="InterPro" id="IPR003959">
    <property type="entry name" value="ATPase_AAA_core"/>
</dbReference>
<dbReference type="AlphaFoldDB" id="A0A1I2A0S3"/>
<dbReference type="CDD" id="cd00009">
    <property type="entry name" value="AAA"/>
    <property type="match status" value="1"/>
</dbReference>
<comment type="similarity">
    <text evidence="1">Belongs to the CbxX/CfxQ family.</text>
</comment>
<organism evidence="5 6">
    <name type="scientific">Alteribacillus iranensis</name>
    <dbReference type="NCBI Taxonomy" id="930128"/>
    <lineage>
        <taxon>Bacteria</taxon>
        <taxon>Bacillati</taxon>
        <taxon>Bacillota</taxon>
        <taxon>Bacilli</taxon>
        <taxon>Bacillales</taxon>
        <taxon>Bacillaceae</taxon>
        <taxon>Alteribacillus</taxon>
    </lineage>
</organism>
<dbReference type="EMBL" id="FONT01000001">
    <property type="protein sequence ID" value="SFE37469.1"/>
    <property type="molecule type" value="Genomic_DNA"/>
</dbReference>
<evidence type="ECO:0000259" key="4">
    <source>
        <dbReference type="SMART" id="SM00382"/>
    </source>
</evidence>
<keyword evidence="2" id="KW-0547">Nucleotide-binding</keyword>
<dbReference type="InterPro" id="IPR050773">
    <property type="entry name" value="CbxX/CfxQ_RuBisCO_ESX"/>
</dbReference>
<dbReference type="InterPro" id="IPR027417">
    <property type="entry name" value="P-loop_NTPase"/>
</dbReference>
<dbReference type="InterPro" id="IPR003593">
    <property type="entry name" value="AAA+_ATPase"/>
</dbReference>
<gene>
    <name evidence="5" type="ORF">SAMN05192532_101582</name>
</gene>
<protein>
    <submittedName>
        <fullName evidence="5">Stage V sporulation protein K</fullName>
    </submittedName>
</protein>
<dbReference type="InterPro" id="IPR000641">
    <property type="entry name" value="CbxX/CfxQ"/>
</dbReference>
<dbReference type="InterPro" id="IPR041627">
    <property type="entry name" value="AAA_lid_6"/>
</dbReference>
<name>A0A1I2A0S3_9BACI</name>
<feature type="domain" description="AAA+ ATPase" evidence="4">
    <location>
        <begin position="82"/>
        <end position="220"/>
    </location>
</feature>
<dbReference type="Gene3D" id="1.10.8.60">
    <property type="match status" value="1"/>
</dbReference>
<evidence type="ECO:0000256" key="1">
    <source>
        <dbReference type="ARBA" id="ARBA00010378"/>
    </source>
</evidence>
<dbReference type="Gene3D" id="3.40.50.300">
    <property type="entry name" value="P-loop containing nucleotide triphosphate hydrolases"/>
    <property type="match status" value="1"/>
</dbReference>
<reference evidence="5 6" key="1">
    <citation type="submission" date="2016-10" db="EMBL/GenBank/DDBJ databases">
        <authorList>
            <person name="de Groot N.N."/>
        </authorList>
    </citation>
    <scope>NUCLEOTIDE SEQUENCE [LARGE SCALE GENOMIC DNA]</scope>
    <source>
        <strain evidence="5 6">DSM 23995</strain>
    </source>
</reference>
<dbReference type="Pfam" id="PF00004">
    <property type="entry name" value="AAA"/>
    <property type="match status" value="1"/>
</dbReference>
<dbReference type="Proteomes" id="UP000199516">
    <property type="component" value="Unassembled WGS sequence"/>
</dbReference>
<evidence type="ECO:0000313" key="6">
    <source>
        <dbReference type="Proteomes" id="UP000199516"/>
    </source>
</evidence>
<accession>A0A1I2A0S3</accession>
<dbReference type="STRING" id="930128.SAMN05192532_101582"/>
<keyword evidence="6" id="KW-1185">Reference proteome</keyword>
<keyword evidence="3" id="KW-0067">ATP-binding</keyword>